<gene>
    <name evidence="1" type="ORF">PPRIM_AZ9-3.1.T1190018</name>
    <name evidence="2" type="ORF">PPRIM_AZ9-3.1.T1190020</name>
</gene>
<proteinExistence type="predicted"/>
<evidence type="ECO:0000313" key="1">
    <source>
        <dbReference type="EMBL" id="CAD8102663.1"/>
    </source>
</evidence>
<dbReference type="EMBL" id="CAJJDM010000122">
    <property type="protein sequence ID" value="CAD8102667.1"/>
    <property type="molecule type" value="Genomic_DNA"/>
</dbReference>
<reference evidence="1" key="1">
    <citation type="submission" date="2021-01" db="EMBL/GenBank/DDBJ databases">
        <authorList>
            <consortium name="Genoscope - CEA"/>
            <person name="William W."/>
        </authorList>
    </citation>
    <scope>NUCLEOTIDE SEQUENCE</scope>
</reference>
<dbReference type="AlphaFoldDB" id="A0A8S1PIX6"/>
<comment type="caution">
    <text evidence="1">The sequence shown here is derived from an EMBL/GenBank/DDBJ whole genome shotgun (WGS) entry which is preliminary data.</text>
</comment>
<keyword evidence="3" id="KW-1185">Reference proteome</keyword>
<dbReference type="Proteomes" id="UP000688137">
    <property type="component" value="Unassembled WGS sequence"/>
</dbReference>
<evidence type="ECO:0000313" key="3">
    <source>
        <dbReference type="Proteomes" id="UP000688137"/>
    </source>
</evidence>
<sequence length="58" mass="7131">MNKKFSLIFQKYFETSHSYSDVTDLNRKGRLFKYLINFQMILKRIYKGQSRLRLLHSQ</sequence>
<accession>A0A8S1PIX6</accession>
<dbReference type="EMBL" id="CAJJDM010000122">
    <property type="protein sequence ID" value="CAD8102663.1"/>
    <property type="molecule type" value="Genomic_DNA"/>
</dbReference>
<evidence type="ECO:0000313" key="2">
    <source>
        <dbReference type="EMBL" id="CAD8102667.1"/>
    </source>
</evidence>
<protein>
    <submittedName>
        <fullName evidence="1">Uncharacterized protein</fullName>
    </submittedName>
</protein>
<name>A0A8S1PIX6_PARPR</name>
<organism evidence="1 3">
    <name type="scientific">Paramecium primaurelia</name>
    <dbReference type="NCBI Taxonomy" id="5886"/>
    <lineage>
        <taxon>Eukaryota</taxon>
        <taxon>Sar</taxon>
        <taxon>Alveolata</taxon>
        <taxon>Ciliophora</taxon>
        <taxon>Intramacronucleata</taxon>
        <taxon>Oligohymenophorea</taxon>
        <taxon>Peniculida</taxon>
        <taxon>Parameciidae</taxon>
        <taxon>Paramecium</taxon>
    </lineage>
</organism>